<comment type="similarity">
    <text evidence="1">Belongs to the GSKIP family.</text>
</comment>
<name>A0A8J4PY62_9MYCE</name>
<evidence type="ECO:0000256" key="1">
    <source>
        <dbReference type="ARBA" id="ARBA00009571"/>
    </source>
</evidence>
<comment type="caution">
    <text evidence="3">The sequence shown here is derived from an EMBL/GenBank/DDBJ whole genome shotgun (WGS) entry which is preliminary data.</text>
</comment>
<protein>
    <recommendedName>
        <fullName evidence="2">GSKIP domain-containing protein</fullName>
    </recommendedName>
</protein>
<feature type="domain" description="GSKIP" evidence="2">
    <location>
        <begin position="7"/>
        <end position="109"/>
    </location>
</feature>
<reference evidence="3" key="1">
    <citation type="submission" date="2020-01" db="EMBL/GenBank/DDBJ databases">
        <title>Development of genomics and gene disruption for Polysphondylium violaceum indicates a role for the polyketide synthase stlB in stalk morphogenesis.</title>
        <authorList>
            <person name="Narita B."/>
            <person name="Kawabe Y."/>
            <person name="Kin K."/>
            <person name="Saito T."/>
            <person name="Gibbs R."/>
            <person name="Kuspa A."/>
            <person name="Muzny D."/>
            <person name="Queller D."/>
            <person name="Richards S."/>
            <person name="Strassman J."/>
            <person name="Sucgang R."/>
            <person name="Worley K."/>
            <person name="Schaap P."/>
        </authorList>
    </citation>
    <scope>NUCLEOTIDE SEQUENCE</scope>
    <source>
        <strain evidence="3">QSvi11</strain>
    </source>
</reference>
<dbReference type="EMBL" id="AJWJ01000132">
    <property type="protein sequence ID" value="KAF2074727.1"/>
    <property type="molecule type" value="Genomic_DNA"/>
</dbReference>
<dbReference type="GO" id="GO:0051018">
    <property type="term" value="F:protein kinase A binding"/>
    <property type="evidence" value="ECO:0007669"/>
    <property type="project" value="TreeGrafter"/>
</dbReference>
<dbReference type="InterPro" id="IPR037395">
    <property type="entry name" value="GSKIP"/>
</dbReference>
<evidence type="ECO:0000259" key="2">
    <source>
        <dbReference type="Pfam" id="PF05303"/>
    </source>
</evidence>
<dbReference type="Gene3D" id="3.30.2280.10">
    <property type="entry name" value="Hypothetical protein (hspc210)"/>
    <property type="match status" value="1"/>
</dbReference>
<dbReference type="GO" id="GO:0019207">
    <property type="term" value="F:kinase regulator activity"/>
    <property type="evidence" value="ECO:0007669"/>
    <property type="project" value="TreeGrafter"/>
</dbReference>
<dbReference type="InterPro" id="IPR007967">
    <property type="entry name" value="GSKIP_dom"/>
</dbReference>
<dbReference type="PANTHER" id="PTHR12490:SF4">
    <property type="entry name" value="GSK3B-INTERACTING PROTEIN"/>
    <property type="match status" value="1"/>
</dbReference>
<organism evidence="3 4">
    <name type="scientific">Polysphondylium violaceum</name>
    <dbReference type="NCBI Taxonomy" id="133409"/>
    <lineage>
        <taxon>Eukaryota</taxon>
        <taxon>Amoebozoa</taxon>
        <taxon>Evosea</taxon>
        <taxon>Eumycetozoa</taxon>
        <taxon>Dictyostelia</taxon>
        <taxon>Dictyosteliales</taxon>
        <taxon>Dictyosteliaceae</taxon>
        <taxon>Polysphondylium</taxon>
    </lineage>
</organism>
<dbReference type="SUPFAM" id="SSF103107">
    <property type="entry name" value="Hypothetical protein c14orf129, hspc210"/>
    <property type="match status" value="1"/>
</dbReference>
<dbReference type="AlphaFoldDB" id="A0A8J4PY62"/>
<evidence type="ECO:0000313" key="4">
    <source>
        <dbReference type="Proteomes" id="UP000695562"/>
    </source>
</evidence>
<evidence type="ECO:0000313" key="3">
    <source>
        <dbReference type="EMBL" id="KAF2074727.1"/>
    </source>
</evidence>
<dbReference type="InterPro" id="IPR023231">
    <property type="entry name" value="GSKIP_dom_sf"/>
</dbReference>
<dbReference type="Pfam" id="PF05303">
    <property type="entry name" value="GSKIP_dom"/>
    <property type="match status" value="1"/>
</dbReference>
<dbReference type="OrthoDB" id="17728at2759"/>
<sequence length="112" mass="12750">MKSDYSFKDEIDDQINDVQYGVDSVEVVENHPSTNFDDNTAVLNVVTKEGVELLIEMCLHSGFKILSYNNSKEPLDTSKSFDALSNLIMNYSEMFRIEFSNKLIERLSGIKS</sequence>
<keyword evidence="4" id="KW-1185">Reference proteome</keyword>
<accession>A0A8J4PY62</accession>
<gene>
    <name evidence="3" type="ORF">CYY_003959</name>
</gene>
<proteinExistence type="inferred from homology"/>
<dbReference type="PANTHER" id="PTHR12490">
    <property type="entry name" value="GSK3B-INTERACTING PROTEIN"/>
    <property type="match status" value="1"/>
</dbReference>
<dbReference type="GO" id="GO:0060828">
    <property type="term" value="P:regulation of canonical Wnt signaling pathway"/>
    <property type="evidence" value="ECO:0007669"/>
    <property type="project" value="InterPro"/>
</dbReference>
<dbReference type="GO" id="GO:0005737">
    <property type="term" value="C:cytoplasm"/>
    <property type="evidence" value="ECO:0007669"/>
    <property type="project" value="TreeGrafter"/>
</dbReference>
<dbReference type="Proteomes" id="UP000695562">
    <property type="component" value="Unassembled WGS sequence"/>
</dbReference>